<dbReference type="Proteomes" id="UP000613266">
    <property type="component" value="Unassembled WGS sequence"/>
</dbReference>
<gene>
    <name evidence="2" type="ORF">I7X39_22725</name>
</gene>
<dbReference type="Gene3D" id="1.10.287.470">
    <property type="entry name" value="Helix hairpin bin"/>
    <property type="match status" value="1"/>
</dbReference>
<feature type="non-terminal residue" evidence="2">
    <location>
        <position position="1"/>
    </location>
</feature>
<reference evidence="2" key="1">
    <citation type="submission" date="2020-12" db="EMBL/GenBank/DDBJ databases">
        <title>The genome sequence of Inhella sp. 1Y17.</title>
        <authorList>
            <person name="Liu Y."/>
        </authorList>
    </citation>
    <scope>NUCLEOTIDE SEQUENCE</scope>
    <source>
        <strain evidence="2">1Y17</strain>
    </source>
</reference>
<dbReference type="Gene3D" id="2.40.30.170">
    <property type="match status" value="1"/>
</dbReference>
<dbReference type="PANTHER" id="PTHR30469:SF15">
    <property type="entry name" value="HLYD FAMILY OF SECRETION PROTEINS"/>
    <property type="match status" value="1"/>
</dbReference>
<feature type="coiled-coil region" evidence="1">
    <location>
        <begin position="61"/>
        <end position="90"/>
    </location>
</feature>
<dbReference type="PANTHER" id="PTHR30469">
    <property type="entry name" value="MULTIDRUG RESISTANCE PROTEIN MDTA"/>
    <property type="match status" value="1"/>
</dbReference>
<proteinExistence type="predicted"/>
<dbReference type="AlphaFoldDB" id="A0A931J8I1"/>
<sequence>APLRDARSRAELAAQAEAAEAALGRAQARLAAAAAALTLAQKQEQRSAALGAQGFVAGAQHEDAALALKAAEAEQRSAQAERHMAQHALEQAQAALGAVQAGAARGRVDAFELRAPVAGQVLRMHQSSETLVALGAPLIELGDLAQLEVVAELLSTDALQVQPGQPVRIERWGGPAVLQGRVLRVEPGAFTKVSALGVEEQRVRVQIGLVSPPEQRRGLGDGYRVGVRVLTQQRADVPLVPVSAVFPLPGAAAGRHAVFRFEGGRAHLREVKLAGRNEREAWIGEGLKPGDRVIVYPPQGLVAGARVTPR</sequence>
<evidence type="ECO:0000313" key="2">
    <source>
        <dbReference type="EMBL" id="MBH9579718.1"/>
    </source>
</evidence>
<dbReference type="GO" id="GO:1990281">
    <property type="term" value="C:efflux pump complex"/>
    <property type="evidence" value="ECO:0007669"/>
    <property type="project" value="TreeGrafter"/>
</dbReference>
<dbReference type="Gene3D" id="2.40.50.100">
    <property type="match status" value="1"/>
</dbReference>
<name>A0A931J8I1_9BURK</name>
<accession>A0A931J8I1</accession>
<evidence type="ECO:0000313" key="3">
    <source>
        <dbReference type="Proteomes" id="UP000613266"/>
    </source>
</evidence>
<dbReference type="Gene3D" id="2.40.420.20">
    <property type="match status" value="1"/>
</dbReference>
<comment type="caution">
    <text evidence="2">The sequence shown here is derived from an EMBL/GenBank/DDBJ whole genome shotgun (WGS) entry which is preliminary data.</text>
</comment>
<dbReference type="GO" id="GO:0015562">
    <property type="term" value="F:efflux transmembrane transporter activity"/>
    <property type="evidence" value="ECO:0007669"/>
    <property type="project" value="TreeGrafter"/>
</dbReference>
<feature type="coiled-coil region" evidence="1">
    <location>
        <begin position="9"/>
        <end position="36"/>
    </location>
</feature>
<dbReference type="EMBL" id="JAEDAK010000032">
    <property type="protein sequence ID" value="MBH9579718.1"/>
    <property type="molecule type" value="Genomic_DNA"/>
</dbReference>
<dbReference type="RefSeq" id="WP_198113654.1">
    <property type="nucleotide sequence ID" value="NZ_JAEDAK010000032.1"/>
</dbReference>
<keyword evidence="1" id="KW-0175">Coiled coil</keyword>
<organism evidence="2 3">
    <name type="scientific">Inhella proteolytica</name>
    <dbReference type="NCBI Taxonomy" id="2795029"/>
    <lineage>
        <taxon>Bacteria</taxon>
        <taxon>Pseudomonadati</taxon>
        <taxon>Pseudomonadota</taxon>
        <taxon>Betaproteobacteria</taxon>
        <taxon>Burkholderiales</taxon>
        <taxon>Sphaerotilaceae</taxon>
        <taxon>Inhella</taxon>
    </lineage>
</organism>
<keyword evidence="3" id="KW-1185">Reference proteome</keyword>
<evidence type="ECO:0000256" key="1">
    <source>
        <dbReference type="SAM" id="Coils"/>
    </source>
</evidence>
<protein>
    <submittedName>
        <fullName evidence="2">HlyD family efflux transporter periplasmic adaptor subunit</fullName>
    </submittedName>
</protein>